<name>A0A3T0S2I5_9ACTN</name>
<accession>A0A3T0S2I5</accession>
<dbReference type="KEGG" id="aji:C0Z10_13130"/>
<dbReference type="AlphaFoldDB" id="A0A3T0S2I5"/>
<evidence type="ECO:0000313" key="2">
    <source>
        <dbReference type="Proteomes" id="UP000285875"/>
    </source>
</evidence>
<proteinExistence type="predicted"/>
<dbReference type="RefSeq" id="WP_097799673.1">
    <property type="nucleotide sequence ID" value="NZ_CP025570.1"/>
</dbReference>
<dbReference type="InterPro" id="IPR011990">
    <property type="entry name" value="TPR-like_helical_dom_sf"/>
</dbReference>
<organism evidence="1 2">
    <name type="scientific">Acidipropionibacterium jensenii</name>
    <dbReference type="NCBI Taxonomy" id="1749"/>
    <lineage>
        <taxon>Bacteria</taxon>
        <taxon>Bacillati</taxon>
        <taxon>Actinomycetota</taxon>
        <taxon>Actinomycetes</taxon>
        <taxon>Propionibacteriales</taxon>
        <taxon>Propionibacteriaceae</taxon>
        <taxon>Acidipropionibacterium</taxon>
    </lineage>
</organism>
<protein>
    <recommendedName>
        <fullName evidence="3">Tetratricopeptide repeat protein</fullName>
    </recommendedName>
</protein>
<dbReference type="Gene3D" id="1.25.40.10">
    <property type="entry name" value="Tetratricopeptide repeat domain"/>
    <property type="match status" value="1"/>
</dbReference>
<evidence type="ECO:0008006" key="3">
    <source>
        <dbReference type="Google" id="ProtNLM"/>
    </source>
</evidence>
<dbReference type="SUPFAM" id="SSF48452">
    <property type="entry name" value="TPR-like"/>
    <property type="match status" value="1"/>
</dbReference>
<dbReference type="EMBL" id="CP025570">
    <property type="protein sequence ID" value="AZZ40521.1"/>
    <property type="molecule type" value="Genomic_DNA"/>
</dbReference>
<gene>
    <name evidence="1" type="ORF">C0Z10_13130</name>
</gene>
<evidence type="ECO:0000313" key="1">
    <source>
        <dbReference type="EMBL" id="AZZ40521.1"/>
    </source>
</evidence>
<dbReference type="Proteomes" id="UP000285875">
    <property type="component" value="Chromosome"/>
</dbReference>
<reference evidence="2" key="1">
    <citation type="submission" date="2017-12" db="EMBL/GenBank/DDBJ databases">
        <title>Whole genome sequencing of Acidipropionibacterium jensenii strains JS279 and JS280.</title>
        <authorList>
            <person name="Deptula P."/>
            <person name="Laine P."/>
            <person name="Smolander O.-P."/>
            <person name="Paulin L."/>
            <person name="Auvinen P."/>
            <person name="Varmanen P."/>
        </authorList>
    </citation>
    <scope>NUCLEOTIDE SEQUENCE [LARGE SCALE GENOMIC DNA]</scope>
    <source>
        <strain evidence="2">JS280</strain>
    </source>
</reference>
<sequence>MVDRPGESFSALRQSARRGDIDGIMRYSNWLWEDGERAQAIRVRSRHHIVDPVDDPVDPQILRLKDVTLTYWIQVCHDDVSEETLAALADLDVSYVPDYAYWLEDHDRFEEAVTLLSATIEAKHEAELLSLPLGNILESHGDPDGATDAYAAGIAAGDFFCAFNLGTLKNDLGHPREARRLICLAASHGDRKAVRWLRSERRRSRRRRS</sequence>